<dbReference type="InterPro" id="IPR020588">
    <property type="entry name" value="RecA_ATP-bd"/>
</dbReference>
<sequence length="479" mass="54102">MNKKTKVATGISGLDEILFGGLPKGSITLVQGAPGTGKTTLGLQFLVEGARQFDESGIYITFEELPEQLYHDASSFGWDLRELESKNKLRVICLEPDVLLEQITSTNGLIEAVIKEIDCKRLVIDSISLYKVLNKEIDARNKVYTLRNVLRKFAITTFFISEAIGIDNPLESNSFENYLSDGVIHLSLCPYMEKYRKRTIEVLKMRGTKIHEGEHRYKFLENGIHIIPALSMAEDKSIISQSDTVISTGIDSLDEILHGGLPRGSVFTIDTNSKANYRYIITSLLAKRLEVGDKVITMMTNISTIEIIAHSMKEYDINLKDAINNKNAYFVELFKRDIPDDFKDGVVHISDVSETGFQNELREKFSEIIKNNLNSGGNWFVYYDLNILVNLLGKEFTQRFFAEEALRCRMNGITMLAHCNFAELSPETASVFERASNGIIRTWVDGNYQMLQVTKSPTGRMSAPLIIENIASRPYIRMV</sequence>
<feature type="domain" description="RecA family profile 1" evidence="3">
    <location>
        <begin position="3"/>
        <end position="48"/>
    </location>
</feature>
<evidence type="ECO:0000313" key="6">
    <source>
        <dbReference type="Proteomes" id="UP000319837"/>
    </source>
</evidence>
<dbReference type="RefSeq" id="WP_185763315.1">
    <property type="nucleotide sequence ID" value="NZ_RIBP01000001.1"/>
</dbReference>
<dbReference type="InterPro" id="IPR014774">
    <property type="entry name" value="KaiC-like_dom"/>
</dbReference>
<dbReference type="Pfam" id="PF06745">
    <property type="entry name" value="ATPase"/>
    <property type="match status" value="1"/>
</dbReference>
<evidence type="ECO:0000313" key="5">
    <source>
        <dbReference type="EMBL" id="TRZ39892.1"/>
    </source>
</evidence>
<accession>A0A553SSD1</accession>
<dbReference type="PRINTS" id="PR01874">
    <property type="entry name" value="DNAREPAIRADA"/>
</dbReference>
<proteinExistence type="predicted"/>
<reference evidence="6" key="1">
    <citation type="submission" date="2018-10" db="EMBL/GenBank/DDBJ databases">
        <title>FDA dAtabase for Regulatory Grade micrObial Sequences (FDA-ARGOS): Supporting development and validation of Infectious Disease Dx tests.</title>
        <authorList>
            <person name="Minogue T."/>
            <person name="Wolcott M."/>
            <person name="Wasieloski L."/>
            <person name="Aguilar W."/>
            <person name="Moore D."/>
            <person name="Tallon L."/>
            <person name="Sadzewicz L."/>
            <person name="Sengamalay N."/>
            <person name="Ott S."/>
            <person name="Godinez A."/>
            <person name="Nagaraj S."/>
            <person name="Vavikolanu K."/>
            <person name="Vyas G."/>
            <person name="Nadendla S."/>
            <person name="George J."/>
            <person name="Sichtig H."/>
        </authorList>
    </citation>
    <scope>NUCLEOTIDE SEQUENCE [LARGE SCALE GENOMIC DNA]</scope>
    <source>
        <strain evidence="6">FDAARGOS_343</strain>
    </source>
</reference>
<keyword evidence="1" id="KW-0547">Nucleotide-binding</keyword>
<dbReference type="AlphaFoldDB" id="A0A553SSD1"/>
<dbReference type="PANTHER" id="PTHR43637">
    <property type="entry name" value="UPF0273 PROTEIN TM_0370"/>
    <property type="match status" value="1"/>
</dbReference>
<dbReference type="InterPro" id="IPR010624">
    <property type="entry name" value="KaiC_dom"/>
</dbReference>
<dbReference type="PANTHER" id="PTHR43637:SF1">
    <property type="entry name" value="UPF0273 PROTEIN TM_0370"/>
    <property type="match status" value="1"/>
</dbReference>
<dbReference type="GO" id="GO:0005524">
    <property type="term" value="F:ATP binding"/>
    <property type="evidence" value="ECO:0007669"/>
    <property type="project" value="UniProtKB-KW"/>
</dbReference>
<evidence type="ECO:0000259" key="4">
    <source>
        <dbReference type="PROSITE" id="PS51146"/>
    </source>
</evidence>
<evidence type="ECO:0000256" key="1">
    <source>
        <dbReference type="ARBA" id="ARBA00022741"/>
    </source>
</evidence>
<dbReference type="GO" id="GO:0140664">
    <property type="term" value="F:ATP-dependent DNA damage sensor activity"/>
    <property type="evidence" value="ECO:0007669"/>
    <property type="project" value="InterPro"/>
</dbReference>
<dbReference type="GO" id="GO:0006281">
    <property type="term" value="P:DNA repair"/>
    <property type="evidence" value="ECO:0007669"/>
    <property type="project" value="InterPro"/>
</dbReference>
<dbReference type="PROSITE" id="PS50162">
    <property type="entry name" value="RECA_2"/>
    <property type="match status" value="1"/>
</dbReference>
<dbReference type="SUPFAM" id="SSF52540">
    <property type="entry name" value="P-loop containing nucleoside triphosphate hydrolases"/>
    <property type="match status" value="1"/>
</dbReference>
<organism evidence="5 6">
    <name type="scientific">Niallia circulans</name>
    <name type="common">Bacillus circulans</name>
    <dbReference type="NCBI Taxonomy" id="1397"/>
    <lineage>
        <taxon>Bacteria</taxon>
        <taxon>Bacillati</taxon>
        <taxon>Bacillota</taxon>
        <taxon>Bacilli</taxon>
        <taxon>Bacillales</taxon>
        <taxon>Bacillaceae</taxon>
        <taxon>Niallia</taxon>
    </lineage>
</organism>
<name>A0A553SSD1_NIACI</name>
<feature type="domain" description="KaiC" evidence="4">
    <location>
        <begin position="5"/>
        <end position="240"/>
    </location>
</feature>
<comment type="caution">
    <text evidence="5">The sequence shown here is derived from an EMBL/GenBank/DDBJ whole genome shotgun (WGS) entry which is preliminary data.</text>
</comment>
<dbReference type="Proteomes" id="UP000319837">
    <property type="component" value="Unassembled WGS sequence"/>
</dbReference>
<dbReference type="PROSITE" id="PS51146">
    <property type="entry name" value="KAIC"/>
    <property type="match status" value="1"/>
</dbReference>
<dbReference type="Gene3D" id="3.40.50.300">
    <property type="entry name" value="P-loop containing nucleotide triphosphate hydrolases"/>
    <property type="match status" value="2"/>
</dbReference>
<gene>
    <name evidence="5" type="ORF">CEQ21_02800</name>
</gene>
<dbReference type="EMBL" id="RIBP01000001">
    <property type="protein sequence ID" value="TRZ39892.1"/>
    <property type="molecule type" value="Genomic_DNA"/>
</dbReference>
<dbReference type="InterPro" id="IPR027417">
    <property type="entry name" value="P-loop_NTPase"/>
</dbReference>
<keyword evidence="2" id="KW-0067">ATP-binding</keyword>
<evidence type="ECO:0000256" key="2">
    <source>
        <dbReference type="ARBA" id="ARBA00022840"/>
    </source>
</evidence>
<dbReference type="GO" id="GO:0003677">
    <property type="term" value="F:DNA binding"/>
    <property type="evidence" value="ECO:0007669"/>
    <property type="project" value="InterPro"/>
</dbReference>
<evidence type="ECO:0000259" key="3">
    <source>
        <dbReference type="PROSITE" id="PS50162"/>
    </source>
</evidence>
<protein>
    <submittedName>
        <fullName evidence="5">Circadian clock protein KaiC</fullName>
    </submittedName>
</protein>